<accession>A0A1I1KIW5</accession>
<dbReference type="RefSeq" id="WP_090133538.1">
    <property type="nucleotide sequence ID" value="NZ_FOLY01000004.1"/>
</dbReference>
<reference evidence="3" key="1">
    <citation type="submission" date="2016-10" db="EMBL/GenBank/DDBJ databases">
        <authorList>
            <person name="Varghese N."/>
            <person name="Submissions S."/>
        </authorList>
    </citation>
    <scope>NUCLEOTIDE SEQUENCE [LARGE SCALE GENOMIC DNA]</scope>
    <source>
        <strain evidence="3">DSM 23439</strain>
    </source>
</reference>
<dbReference type="PANTHER" id="PTHR38773:SF1">
    <property type="entry name" value="PROTEIN SPRT"/>
    <property type="match status" value="1"/>
</dbReference>
<feature type="domain" description="SprT-like" evidence="1">
    <location>
        <begin position="30"/>
        <end position="178"/>
    </location>
</feature>
<evidence type="ECO:0000313" key="3">
    <source>
        <dbReference type="Proteomes" id="UP000199046"/>
    </source>
</evidence>
<gene>
    <name evidence="2" type="ORF">SAMN05421848_2003</name>
</gene>
<keyword evidence="3" id="KW-1185">Reference proteome</keyword>
<dbReference type="AlphaFoldDB" id="A0A1I1KIW5"/>
<protein>
    <submittedName>
        <fullName evidence="2">SprT protein</fullName>
    </submittedName>
</protein>
<dbReference type="Pfam" id="PF10263">
    <property type="entry name" value="SprT-like"/>
    <property type="match status" value="1"/>
</dbReference>
<dbReference type="Proteomes" id="UP000199046">
    <property type="component" value="Unassembled WGS sequence"/>
</dbReference>
<sequence length="192" mass="22269">MTRSLSNHGDDFPVGDSFPAGDASQARLLTCVTRCLRIAQRHYPMLPAPGIWCDLRGRSAGQAHYGRGGLRFNMTLYAEQPDTFLNEVVPHEMAHWVVHHVYPGRVRPHGVEWQRVMVRVFDRSPSVTHRFDTSRASPAPYRYVCDCRHHYFTRRRYNNERRGSRYRCRHCGVVLRLEGKVSDHGAKRLVEQ</sequence>
<dbReference type="EMBL" id="FOLY01000004">
    <property type="protein sequence ID" value="SFC60601.1"/>
    <property type="molecule type" value="Genomic_DNA"/>
</dbReference>
<dbReference type="GO" id="GO:0006950">
    <property type="term" value="P:response to stress"/>
    <property type="evidence" value="ECO:0007669"/>
    <property type="project" value="UniProtKB-ARBA"/>
</dbReference>
<dbReference type="OrthoDB" id="267364at2"/>
<organism evidence="2 3">
    <name type="scientific">Kushneria avicenniae</name>
    <dbReference type="NCBI Taxonomy" id="402385"/>
    <lineage>
        <taxon>Bacteria</taxon>
        <taxon>Pseudomonadati</taxon>
        <taxon>Pseudomonadota</taxon>
        <taxon>Gammaproteobacteria</taxon>
        <taxon>Oceanospirillales</taxon>
        <taxon>Halomonadaceae</taxon>
        <taxon>Kushneria</taxon>
    </lineage>
</organism>
<evidence type="ECO:0000259" key="1">
    <source>
        <dbReference type="SMART" id="SM00731"/>
    </source>
</evidence>
<dbReference type="PANTHER" id="PTHR38773">
    <property type="entry name" value="PROTEIN SPRT"/>
    <property type="match status" value="1"/>
</dbReference>
<name>A0A1I1KIW5_9GAMM</name>
<dbReference type="SMART" id="SM00731">
    <property type="entry name" value="SprT"/>
    <property type="match status" value="1"/>
</dbReference>
<proteinExistence type="predicted"/>
<dbReference type="STRING" id="402385.SAMN05421848_2003"/>
<evidence type="ECO:0000313" key="2">
    <source>
        <dbReference type="EMBL" id="SFC60601.1"/>
    </source>
</evidence>
<dbReference type="InterPro" id="IPR006640">
    <property type="entry name" value="SprT-like_domain"/>
</dbReference>